<dbReference type="PANTHER" id="PTHR13037:SF24">
    <property type="entry name" value="POLYCOMB PROTEIN PCL-RELATED"/>
    <property type="match status" value="1"/>
</dbReference>
<feature type="compositionally biased region" description="Pro residues" evidence="7">
    <location>
        <begin position="760"/>
        <end position="772"/>
    </location>
</feature>
<feature type="region of interest" description="Disordered" evidence="7">
    <location>
        <begin position="1"/>
        <end position="159"/>
    </location>
</feature>
<organism evidence="9 10">
    <name type="scientific">Prymnesium parvum</name>
    <name type="common">Toxic golden alga</name>
    <dbReference type="NCBI Taxonomy" id="97485"/>
    <lineage>
        <taxon>Eukaryota</taxon>
        <taxon>Haptista</taxon>
        <taxon>Haptophyta</taxon>
        <taxon>Prymnesiophyceae</taxon>
        <taxon>Prymnesiales</taxon>
        <taxon>Prymnesiaceae</taxon>
        <taxon>Prymnesium</taxon>
    </lineage>
</organism>
<keyword evidence="5" id="KW-0333">Golgi apparatus</keyword>
<protein>
    <recommendedName>
        <fullName evidence="8">GAE domain-containing protein</fullName>
    </recommendedName>
</protein>
<dbReference type="PANTHER" id="PTHR13037">
    <property type="entry name" value="FORMIN"/>
    <property type="match status" value="1"/>
</dbReference>
<feature type="compositionally biased region" description="Pro residues" evidence="7">
    <location>
        <begin position="132"/>
        <end position="152"/>
    </location>
</feature>
<dbReference type="GO" id="GO:0016192">
    <property type="term" value="P:vesicle-mediated transport"/>
    <property type="evidence" value="ECO:0007669"/>
    <property type="project" value="InterPro"/>
</dbReference>
<dbReference type="Pfam" id="PF02883">
    <property type="entry name" value="Alpha_adaptinC2"/>
    <property type="match status" value="1"/>
</dbReference>
<accession>A0AB34JS33</accession>
<dbReference type="GO" id="GO:0006886">
    <property type="term" value="P:intracellular protein transport"/>
    <property type="evidence" value="ECO:0007669"/>
    <property type="project" value="InterPro"/>
</dbReference>
<keyword evidence="4" id="KW-0653">Protein transport</keyword>
<feature type="domain" description="GAE" evidence="8">
    <location>
        <begin position="542"/>
        <end position="655"/>
    </location>
</feature>
<keyword evidence="6" id="KW-0175">Coiled coil</keyword>
<feature type="region of interest" description="Disordered" evidence="7">
    <location>
        <begin position="516"/>
        <end position="542"/>
    </location>
</feature>
<dbReference type="PROSITE" id="PS50180">
    <property type="entry name" value="GAE"/>
    <property type="match status" value="1"/>
</dbReference>
<dbReference type="Gene3D" id="2.60.40.1230">
    <property type="match status" value="1"/>
</dbReference>
<feature type="compositionally biased region" description="Pro residues" evidence="7">
    <location>
        <begin position="664"/>
        <end position="676"/>
    </location>
</feature>
<feature type="compositionally biased region" description="Low complexity" evidence="7">
    <location>
        <begin position="731"/>
        <end position="759"/>
    </location>
</feature>
<evidence type="ECO:0000256" key="2">
    <source>
        <dbReference type="ARBA" id="ARBA00022448"/>
    </source>
</evidence>
<evidence type="ECO:0000256" key="3">
    <source>
        <dbReference type="ARBA" id="ARBA00022581"/>
    </source>
</evidence>
<gene>
    <name evidence="9" type="ORF">AB1Y20_019875</name>
</gene>
<comment type="caution">
    <text evidence="9">The sequence shown here is derived from an EMBL/GenBank/DDBJ whole genome shotgun (WGS) entry which is preliminary data.</text>
</comment>
<evidence type="ECO:0000259" key="8">
    <source>
        <dbReference type="PROSITE" id="PS50180"/>
    </source>
</evidence>
<dbReference type="InterPro" id="IPR008152">
    <property type="entry name" value="Clathrin_a/b/g-adaptin_app_Ig"/>
</dbReference>
<keyword evidence="10" id="KW-1185">Reference proteome</keyword>
<feature type="compositionally biased region" description="Pro residues" evidence="7">
    <location>
        <begin position="685"/>
        <end position="712"/>
    </location>
</feature>
<dbReference type="SMART" id="SM00809">
    <property type="entry name" value="Alpha_adaptinC2"/>
    <property type="match status" value="1"/>
</dbReference>
<dbReference type="AlphaFoldDB" id="A0AB34JS33"/>
<feature type="coiled-coil region" evidence="6">
    <location>
        <begin position="473"/>
        <end position="514"/>
    </location>
</feature>
<evidence type="ECO:0000256" key="7">
    <source>
        <dbReference type="SAM" id="MobiDB-lite"/>
    </source>
</evidence>
<dbReference type="SUPFAM" id="SSF49348">
    <property type="entry name" value="Clathrin adaptor appendage domain"/>
    <property type="match status" value="1"/>
</dbReference>
<dbReference type="InterPro" id="IPR008153">
    <property type="entry name" value="GAE_dom"/>
</dbReference>
<keyword evidence="3" id="KW-0945">Host-virus interaction</keyword>
<evidence type="ECO:0000256" key="5">
    <source>
        <dbReference type="ARBA" id="ARBA00023034"/>
    </source>
</evidence>
<name>A0AB34JS33_PRYPA</name>
<dbReference type="Proteomes" id="UP001515480">
    <property type="component" value="Unassembled WGS sequence"/>
</dbReference>
<dbReference type="EMBL" id="JBGBPQ010000004">
    <property type="protein sequence ID" value="KAL1524999.1"/>
    <property type="molecule type" value="Genomic_DNA"/>
</dbReference>
<evidence type="ECO:0000313" key="9">
    <source>
        <dbReference type="EMBL" id="KAL1524999.1"/>
    </source>
</evidence>
<proteinExistence type="predicted"/>
<evidence type="ECO:0000313" key="10">
    <source>
        <dbReference type="Proteomes" id="UP001515480"/>
    </source>
</evidence>
<evidence type="ECO:0000256" key="1">
    <source>
        <dbReference type="ARBA" id="ARBA00004555"/>
    </source>
</evidence>
<feature type="region of interest" description="Disordered" evidence="7">
    <location>
        <begin position="661"/>
        <end position="719"/>
    </location>
</feature>
<feature type="compositionally biased region" description="Low complexity" evidence="7">
    <location>
        <begin position="8"/>
        <end position="30"/>
    </location>
</feature>
<feature type="compositionally biased region" description="Acidic residues" evidence="7">
    <location>
        <begin position="46"/>
        <end position="62"/>
    </location>
</feature>
<feature type="region of interest" description="Disordered" evidence="7">
    <location>
        <begin position="731"/>
        <end position="817"/>
    </location>
</feature>
<dbReference type="GO" id="GO:0005794">
    <property type="term" value="C:Golgi apparatus"/>
    <property type="evidence" value="ECO:0007669"/>
    <property type="project" value="UniProtKB-SubCell"/>
</dbReference>
<evidence type="ECO:0000256" key="4">
    <source>
        <dbReference type="ARBA" id="ARBA00022927"/>
    </source>
</evidence>
<feature type="compositionally biased region" description="Low complexity" evidence="7">
    <location>
        <begin position="112"/>
        <end position="131"/>
    </location>
</feature>
<keyword evidence="2" id="KW-0813">Transport</keyword>
<comment type="subcellular location">
    <subcellularLocation>
        <location evidence="1">Golgi apparatus</location>
    </subcellularLocation>
</comment>
<evidence type="ECO:0000256" key="6">
    <source>
        <dbReference type="SAM" id="Coils"/>
    </source>
</evidence>
<dbReference type="InterPro" id="IPR013041">
    <property type="entry name" value="Clathrin_app_Ig-like_sf"/>
</dbReference>
<feature type="compositionally biased region" description="Basic and acidic residues" evidence="7">
    <location>
        <begin position="94"/>
        <end position="108"/>
    </location>
</feature>
<reference evidence="9 10" key="1">
    <citation type="journal article" date="2024" name="Science">
        <title>Giant polyketide synthase enzymes in the biosynthesis of giant marine polyether toxins.</title>
        <authorList>
            <person name="Fallon T.R."/>
            <person name="Shende V.V."/>
            <person name="Wierzbicki I.H."/>
            <person name="Pendleton A.L."/>
            <person name="Watervoot N.F."/>
            <person name="Auber R.P."/>
            <person name="Gonzalez D.J."/>
            <person name="Wisecaver J.H."/>
            <person name="Moore B.S."/>
        </authorList>
    </citation>
    <scope>NUCLEOTIDE SEQUENCE [LARGE SCALE GENOMIC DNA]</scope>
    <source>
        <strain evidence="9 10">12B1</strain>
    </source>
</reference>
<sequence length="890" mass="89922">MTRKKSAKSAAAAKGEAEGASVGTAGGASAKPEARPPSELEAGAAAEEEAQVEGGEEEEEAEDRAGKEEEAAEDGVRLQGGAEGRTAKDEEDATAGHEEEKSPAKEAEAEAEVPAAAAAKAGGAALEAAGDAPPPAAREPAAKEPPPSPAPPAEEKAAAEDMAAVCRGLEELRARLVRAQVLAELHACDAAEAAEPPAAPPPIGGGEREKAYVSLEDGALVSGESLLLGARRGERCVGVGEAAARRSASLAAARDAGAPQLRALEEAMHAALGAPLAWGEWRRAAAEGVEAGYAELRHALEVQREAALAALDARVAAGEAAAAAGGGAVRAAWGAARGRLRAVEVCSRRAAREAGEGWEHRLAAAWEEMNGTLALVAQGLEEEVARGGGAAGKGGEEACDEAVAKVVKEVYDEAVLSVEEELLEAEPCLRVPRLAVALPTAADFAVPAVPAFNAAAELSVLGEAFPPSDGAAIASVNTMLLAQRRSIEKLERQLAEQKAAAAALSARLDAAVAELHARPAKPAAPPDAPHSPRRPSAAAADGERTQMLVFSKAGVKLELLLAWEAPRRLAVACVLSNATDGTLDAVQLMAAVPRYLQLEMRPAPARSVPPGGSTSQPLVLVRETADEKPYKLKLRLEYAVHGRVVVEDIVSGSLELPAAAALPPSTPKQPAPPSAPLTPSGSSAAPPPPAPAAAPPPPTPPPPPPPSLPPSTPDAGWADFDAAFDGAAFESAPPRAAAAAPAEASVPPPASTAAAAAAAPLPPPTPPPPPPAAGGARVVPLSNVPQGMVPPHAFPAVDGSQPGRTASPRPSVGGVSEAGFDASSDWVISVSLADDLPTAVAEWCAARNLAAGAQSKIFKELTSRLDAALAQAYQDAEQEPAPVLKGVDIC</sequence>